<protein>
    <submittedName>
        <fullName evidence="1">Tetratricopeptide repeat protein</fullName>
    </submittedName>
</protein>
<dbReference type="EMBL" id="JAFLQW010000453">
    <property type="protein sequence ID" value="MBO0350746.1"/>
    <property type="molecule type" value="Genomic_DNA"/>
</dbReference>
<sequence>MIAIEEVVNALDRQDYREAAKLLKALREESPQNPWVGFYVGRYYEETGKLDQAEKAYRRVLREVTNAKIVSQARQGLKRIETQPKERVREAIAQVKSDPSQLKPGLLVIEPIDVAQRSELVVKFARIMQLQPYNAKLLLPTRTWRMYRTGAIGELRVFVSELRQAGIHCFCATLEEINQVRVFRISHFEAITPQAVVICKDEGDRVGQLAFNWSEVSQQVESNLPIFKQVAVENHRRTEVTYKQEMHEYIGMRDLHIPGRGCILRLCEEHYEFHKGFAFIPGQENPGNAKKYSIDSMSMHLKWQTLSKVLKQQLSEVPTWSDFTPFAETTIAEVDMLERIPSHIHLFRVQPSVWDPAFHLYSSLVFLKPYL</sequence>
<dbReference type="RefSeq" id="WP_207089219.1">
    <property type="nucleotide sequence ID" value="NZ_JAFLQW010000453.1"/>
</dbReference>
<keyword evidence="2" id="KW-1185">Reference proteome</keyword>
<reference evidence="1 2" key="1">
    <citation type="submission" date="2021-03" db="EMBL/GenBank/DDBJ databases">
        <title>Metabolic Capacity of the Antarctic Cyanobacterium Phormidium pseudopriestleyi that Sustains Oxygenic Photosynthesis in the Presence of Hydrogen Sulfide.</title>
        <authorList>
            <person name="Lumian J.E."/>
            <person name="Jungblut A.D."/>
            <person name="Dillon M.L."/>
            <person name="Hawes I."/>
            <person name="Doran P.T."/>
            <person name="Mackey T.J."/>
            <person name="Dick G.J."/>
            <person name="Grettenberger C.L."/>
            <person name="Sumner D.Y."/>
        </authorList>
    </citation>
    <scope>NUCLEOTIDE SEQUENCE [LARGE SCALE GENOMIC DNA]</scope>
    <source>
        <strain evidence="1 2">FRX01</strain>
    </source>
</reference>
<organism evidence="1 2">
    <name type="scientific">Phormidium pseudopriestleyi FRX01</name>
    <dbReference type="NCBI Taxonomy" id="1759528"/>
    <lineage>
        <taxon>Bacteria</taxon>
        <taxon>Bacillati</taxon>
        <taxon>Cyanobacteriota</taxon>
        <taxon>Cyanophyceae</taxon>
        <taxon>Oscillatoriophycideae</taxon>
        <taxon>Oscillatoriales</taxon>
        <taxon>Oscillatoriaceae</taxon>
        <taxon>Phormidium</taxon>
    </lineage>
</organism>
<dbReference type="SUPFAM" id="SSF48452">
    <property type="entry name" value="TPR-like"/>
    <property type="match status" value="1"/>
</dbReference>
<proteinExistence type="predicted"/>
<dbReference type="Pfam" id="PF14559">
    <property type="entry name" value="TPR_19"/>
    <property type="match status" value="1"/>
</dbReference>
<dbReference type="Gene3D" id="1.25.40.10">
    <property type="entry name" value="Tetratricopeptide repeat domain"/>
    <property type="match status" value="1"/>
</dbReference>
<dbReference type="Proteomes" id="UP000664844">
    <property type="component" value="Unassembled WGS sequence"/>
</dbReference>
<evidence type="ECO:0000313" key="1">
    <source>
        <dbReference type="EMBL" id="MBO0350746.1"/>
    </source>
</evidence>
<comment type="caution">
    <text evidence="1">The sequence shown here is derived from an EMBL/GenBank/DDBJ whole genome shotgun (WGS) entry which is preliminary data.</text>
</comment>
<name>A0ABS3FUE5_9CYAN</name>
<evidence type="ECO:0000313" key="2">
    <source>
        <dbReference type="Proteomes" id="UP000664844"/>
    </source>
</evidence>
<dbReference type="InterPro" id="IPR011990">
    <property type="entry name" value="TPR-like_helical_dom_sf"/>
</dbReference>
<gene>
    <name evidence="1" type="ORF">J0895_16935</name>
</gene>
<accession>A0ABS3FUE5</accession>